<dbReference type="RefSeq" id="WP_117317939.1">
    <property type="nucleotide sequence ID" value="NZ_CP031769.1"/>
</dbReference>
<feature type="transmembrane region" description="Helical" evidence="1">
    <location>
        <begin position="6"/>
        <end position="30"/>
    </location>
</feature>
<evidence type="ECO:0000313" key="2">
    <source>
        <dbReference type="EMBL" id="AXR07748.1"/>
    </source>
</evidence>
<evidence type="ECO:0000256" key="1">
    <source>
        <dbReference type="SAM" id="Phobius"/>
    </source>
</evidence>
<sequence>MSEWLGAIGFGIGLLAFVLGVTSIIMGFMASATNGQGMQHKIEYGFFGVAGLVVCLLMGYALA</sequence>
<dbReference type="KEGG" id="salm:D0Y50_16110"/>
<dbReference type="AlphaFoldDB" id="A0A346NQE1"/>
<reference evidence="2 3" key="1">
    <citation type="submission" date="2018-08" db="EMBL/GenBank/DDBJ databases">
        <title>Salinimonas sediminis sp. nov., a piezophilic bacterium isolated from a deep-sea sediment sample from the New Britain Trench.</title>
        <authorList>
            <person name="Cao J."/>
        </authorList>
    </citation>
    <scope>NUCLEOTIDE SEQUENCE [LARGE SCALE GENOMIC DNA]</scope>
    <source>
        <strain evidence="2 3">N102</strain>
    </source>
</reference>
<keyword evidence="3" id="KW-1185">Reference proteome</keyword>
<gene>
    <name evidence="2" type="ORF">D0Y50_16110</name>
</gene>
<keyword evidence="1" id="KW-0472">Membrane</keyword>
<keyword evidence="1" id="KW-0812">Transmembrane</keyword>
<dbReference type="Proteomes" id="UP000262073">
    <property type="component" value="Chromosome"/>
</dbReference>
<proteinExistence type="predicted"/>
<keyword evidence="1" id="KW-1133">Transmembrane helix</keyword>
<feature type="transmembrane region" description="Helical" evidence="1">
    <location>
        <begin position="42"/>
        <end position="62"/>
    </location>
</feature>
<name>A0A346NQE1_9ALTE</name>
<dbReference type="OrthoDB" id="6388369at2"/>
<evidence type="ECO:0000313" key="3">
    <source>
        <dbReference type="Proteomes" id="UP000262073"/>
    </source>
</evidence>
<organism evidence="2 3">
    <name type="scientific">Salinimonas sediminis</name>
    <dbReference type="NCBI Taxonomy" id="2303538"/>
    <lineage>
        <taxon>Bacteria</taxon>
        <taxon>Pseudomonadati</taxon>
        <taxon>Pseudomonadota</taxon>
        <taxon>Gammaproteobacteria</taxon>
        <taxon>Alteromonadales</taxon>
        <taxon>Alteromonadaceae</taxon>
        <taxon>Alteromonas/Salinimonas group</taxon>
        <taxon>Salinimonas</taxon>
    </lineage>
</organism>
<accession>A0A346NQE1</accession>
<protein>
    <submittedName>
        <fullName evidence="2">Uncharacterized protein</fullName>
    </submittedName>
</protein>
<dbReference type="EMBL" id="CP031769">
    <property type="protein sequence ID" value="AXR07748.1"/>
    <property type="molecule type" value="Genomic_DNA"/>
</dbReference>